<name>A0A2S4NA11_9FLAO</name>
<dbReference type="EMBL" id="PQNY01000003">
    <property type="protein sequence ID" value="POS02515.1"/>
    <property type="molecule type" value="Genomic_DNA"/>
</dbReference>
<evidence type="ECO:0000313" key="3">
    <source>
        <dbReference type="Proteomes" id="UP000237056"/>
    </source>
</evidence>
<proteinExistence type="predicted"/>
<dbReference type="Proteomes" id="UP000237056">
    <property type="component" value="Unassembled WGS sequence"/>
</dbReference>
<dbReference type="RefSeq" id="WP_146046974.1">
    <property type="nucleotide sequence ID" value="NZ_PQNY01000003.1"/>
</dbReference>
<sequence length="625" mass="74397">MKTKFILYTVLFFLQISMGQMNPNFEVCGKKYSNSTKINGKIINLDESENRFYNTALKELSKNIKLPAGQKEKIIYSFIIYDRIIYARFYIDSLSNTNKLTDFSNALRCFEKSIYLNEMNEKKGIQYSIIKKLPDGKIIKITNEEEGEFEQYYDKIVESYKELNEENKLVEISNEIIDHIKRLRTLDFYDDLDKARRVELEAVMPFKSIYPLKTNTFIKTSCTEFSDRYLPKIKNLNLSIDTLILKIDKRTTKLDSLKKLADNVWIKLFKNQKIILEYSALNNNSVLLKSKNIELKRKMETLKEKLKNDITELSQPIYLLNKKLYSERIKEYNKNIDKYDVLYNDYEKVAEEYNKLDWIYNFRKAFSNNGKRAEYTLSNINDLKKRLKNLEINIPLYKSYLLKPSFKNIKTEIQSFISIHDNRIAELKKSLADFEKSNLLRTNIYNNQFNSIASFDLDNCKKIRDEFDSQYDIVYENYDQIIYKTDFYKQLVEFETMIKNHGKPSQSDKSAYTQKDYSKGLWSYTIERLDKDNSYINENTGEYQLSDSSKEYRVSLYMDNEYILQGNLYIEDKGMSDDDGYYEYYIISFGNYSHNYTSATNEKNEIRKIIIDFLRGKYSATRYNF</sequence>
<comment type="caution">
    <text evidence="2">The sequence shown here is derived from an EMBL/GenBank/DDBJ whole genome shotgun (WGS) entry which is preliminary data.</text>
</comment>
<evidence type="ECO:0000256" key="1">
    <source>
        <dbReference type="SAM" id="Coils"/>
    </source>
</evidence>
<dbReference type="AlphaFoldDB" id="A0A2S4NA11"/>
<evidence type="ECO:0000313" key="2">
    <source>
        <dbReference type="EMBL" id="POS02515.1"/>
    </source>
</evidence>
<organism evidence="2 3">
    <name type="scientific">Flavobacterium croceum DSM 17960</name>
    <dbReference type="NCBI Taxonomy" id="1121886"/>
    <lineage>
        <taxon>Bacteria</taxon>
        <taxon>Pseudomonadati</taxon>
        <taxon>Bacteroidota</taxon>
        <taxon>Flavobacteriia</taxon>
        <taxon>Flavobacteriales</taxon>
        <taxon>Flavobacteriaceae</taxon>
        <taxon>Flavobacterium</taxon>
    </lineage>
</organism>
<keyword evidence="3" id="KW-1185">Reference proteome</keyword>
<keyword evidence="1" id="KW-0175">Coiled coil</keyword>
<protein>
    <submittedName>
        <fullName evidence="2">Uncharacterized protein</fullName>
    </submittedName>
</protein>
<accession>A0A2S4NA11</accession>
<gene>
    <name evidence="2" type="ORF">Q361_10321</name>
</gene>
<dbReference type="OrthoDB" id="9771112at2"/>
<reference evidence="2 3" key="1">
    <citation type="submission" date="2018-01" db="EMBL/GenBank/DDBJ databases">
        <title>Genomic Encyclopedia of Type Strains, Phase I: the one thousand microbial genomes (KMG-I) project.</title>
        <authorList>
            <person name="Goeker M."/>
        </authorList>
    </citation>
    <scope>NUCLEOTIDE SEQUENCE [LARGE SCALE GENOMIC DNA]</scope>
    <source>
        <strain evidence="2 3">DSM 17960</strain>
    </source>
</reference>
<feature type="coiled-coil region" evidence="1">
    <location>
        <begin position="285"/>
        <end position="349"/>
    </location>
</feature>